<dbReference type="EMBL" id="JAULSW010000010">
    <property type="protein sequence ID" value="KAK3368800.1"/>
    <property type="molecule type" value="Genomic_DNA"/>
</dbReference>
<keyword evidence="3" id="KW-1185">Reference proteome</keyword>
<evidence type="ECO:0000256" key="1">
    <source>
        <dbReference type="SAM" id="MobiDB-lite"/>
    </source>
</evidence>
<reference evidence="2" key="1">
    <citation type="journal article" date="2023" name="Mol. Phylogenet. Evol.">
        <title>Genome-scale phylogeny and comparative genomics of the fungal order Sordariales.</title>
        <authorList>
            <person name="Hensen N."/>
            <person name="Bonometti L."/>
            <person name="Westerberg I."/>
            <person name="Brannstrom I.O."/>
            <person name="Guillou S."/>
            <person name="Cros-Aarteil S."/>
            <person name="Calhoun S."/>
            <person name="Haridas S."/>
            <person name="Kuo A."/>
            <person name="Mondo S."/>
            <person name="Pangilinan J."/>
            <person name="Riley R."/>
            <person name="LaButti K."/>
            <person name="Andreopoulos B."/>
            <person name="Lipzen A."/>
            <person name="Chen C."/>
            <person name="Yan M."/>
            <person name="Daum C."/>
            <person name="Ng V."/>
            <person name="Clum A."/>
            <person name="Steindorff A."/>
            <person name="Ohm R.A."/>
            <person name="Martin F."/>
            <person name="Silar P."/>
            <person name="Natvig D.O."/>
            <person name="Lalanne C."/>
            <person name="Gautier V."/>
            <person name="Ament-Velasquez S.L."/>
            <person name="Kruys A."/>
            <person name="Hutchinson M.I."/>
            <person name="Powell A.J."/>
            <person name="Barry K."/>
            <person name="Miller A.N."/>
            <person name="Grigoriev I.V."/>
            <person name="Debuchy R."/>
            <person name="Gladieux P."/>
            <person name="Hiltunen Thoren M."/>
            <person name="Johannesson H."/>
        </authorList>
    </citation>
    <scope>NUCLEOTIDE SEQUENCE</scope>
    <source>
        <strain evidence="2">CBS 232.78</strain>
    </source>
</reference>
<gene>
    <name evidence="2" type="ORF">B0H63DRAFT_489192</name>
</gene>
<name>A0AAE0K395_9PEZI</name>
<comment type="caution">
    <text evidence="2">The sequence shown here is derived from an EMBL/GenBank/DDBJ whole genome shotgun (WGS) entry which is preliminary data.</text>
</comment>
<feature type="region of interest" description="Disordered" evidence="1">
    <location>
        <begin position="184"/>
        <end position="208"/>
    </location>
</feature>
<evidence type="ECO:0000313" key="3">
    <source>
        <dbReference type="Proteomes" id="UP001285441"/>
    </source>
</evidence>
<protein>
    <recommendedName>
        <fullName evidence="4">DUF1308 domain-containing protein</fullName>
    </recommendedName>
</protein>
<organism evidence="2 3">
    <name type="scientific">Podospora didyma</name>
    <dbReference type="NCBI Taxonomy" id="330526"/>
    <lineage>
        <taxon>Eukaryota</taxon>
        <taxon>Fungi</taxon>
        <taxon>Dikarya</taxon>
        <taxon>Ascomycota</taxon>
        <taxon>Pezizomycotina</taxon>
        <taxon>Sordariomycetes</taxon>
        <taxon>Sordariomycetidae</taxon>
        <taxon>Sordariales</taxon>
        <taxon>Podosporaceae</taxon>
        <taxon>Podospora</taxon>
    </lineage>
</organism>
<sequence length="615" mass="68301">MANSHDSGNELSVLRDKNKEAMQAGATLEDGCIEVLIEHWRVCIDELQRLQQAAIDASYPIGGLYSLLKTQQRALDRISQKQTGQKAAAISPAQYFGVKSCCWDDRWRVLKKSQGLVHINKEFPRSPRLPVPPGGSGWLAYKDNPFQEKTVTVDAVVDSGATWIKFISISTRTLEYQIVAEGWDSEASEDEDDDAAEQTNKEEAGEGGLAHTEFADSIHKLVLAAQWNHCPHIHLILSGLQEGKSDVIDKMLAFLRTQGGGTDIKVTVSCANSLFLTETPPPADTAIAALVNDRDETVGDACSRITPTANLDPSALVSLVTDLHHGPVSLQPEFQQKIIAQSVLDHDTDNSPELVSRQDILATVLYPALRGHKLVCTRFAAKYFRQLISAISTSSEELRSSLILPPFLADTAMLSEENIRRELQKWSNVPVPDDLHLPVQIVDDIELDDVAPLIAAGKLPLMAAGVADDLSRLNRSVYLYGWANRLTTITGHRGIERQIQLSIATHWTPDGLGLHNERPPDIFHRHLGGYLIHRDKPKEWRSMVLKWEDIPAEVVRWANPWTTWGRGISTYGLPDTRTWDGVGHDDKTAFGRRSNAKEQDGKEEQSEREKDGEEP</sequence>
<feature type="compositionally biased region" description="Basic and acidic residues" evidence="1">
    <location>
        <begin position="582"/>
        <end position="615"/>
    </location>
</feature>
<dbReference type="Proteomes" id="UP001285441">
    <property type="component" value="Unassembled WGS sequence"/>
</dbReference>
<evidence type="ECO:0000313" key="2">
    <source>
        <dbReference type="EMBL" id="KAK3368800.1"/>
    </source>
</evidence>
<evidence type="ECO:0008006" key="4">
    <source>
        <dbReference type="Google" id="ProtNLM"/>
    </source>
</evidence>
<proteinExistence type="predicted"/>
<dbReference type="PANTHER" id="PTHR13379">
    <property type="entry name" value="UNCHARACTERIZED DUF1308"/>
    <property type="match status" value="1"/>
</dbReference>
<dbReference type="AlphaFoldDB" id="A0AAE0K395"/>
<feature type="compositionally biased region" description="Acidic residues" evidence="1">
    <location>
        <begin position="184"/>
        <end position="196"/>
    </location>
</feature>
<dbReference type="PANTHER" id="PTHR13379:SF0">
    <property type="entry name" value="UPF0415 PROTEIN C7ORF25"/>
    <property type="match status" value="1"/>
</dbReference>
<reference evidence="2" key="2">
    <citation type="submission" date="2023-06" db="EMBL/GenBank/DDBJ databases">
        <authorList>
            <consortium name="Lawrence Berkeley National Laboratory"/>
            <person name="Haridas S."/>
            <person name="Hensen N."/>
            <person name="Bonometti L."/>
            <person name="Westerberg I."/>
            <person name="Brannstrom I.O."/>
            <person name="Guillou S."/>
            <person name="Cros-Aarteil S."/>
            <person name="Calhoun S."/>
            <person name="Kuo A."/>
            <person name="Mondo S."/>
            <person name="Pangilinan J."/>
            <person name="Riley R."/>
            <person name="LaButti K."/>
            <person name="Andreopoulos B."/>
            <person name="Lipzen A."/>
            <person name="Chen C."/>
            <person name="Yanf M."/>
            <person name="Daum C."/>
            <person name="Ng V."/>
            <person name="Clum A."/>
            <person name="Steindorff A."/>
            <person name="Ohm R."/>
            <person name="Martin F."/>
            <person name="Silar P."/>
            <person name="Natvig D."/>
            <person name="Lalanne C."/>
            <person name="Gautier V."/>
            <person name="Ament-velasquez S.L."/>
            <person name="Kruys A."/>
            <person name="Hutchinson M.I."/>
            <person name="Powell A.J."/>
            <person name="Barry K."/>
            <person name="Miller A.N."/>
            <person name="Grigoriev I.V."/>
            <person name="Debuchy R."/>
            <person name="Gladieux P."/>
            <person name="Thoren M.H."/>
            <person name="Johannesson H."/>
        </authorList>
    </citation>
    <scope>NUCLEOTIDE SEQUENCE</scope>
    <source>
        <strain evidence="2">CBS 232.78</strain>
    </source>
</reference>
<accession>A0AAE0K395</accession>
<feature type="region of interest" description="Disordered" evidence="1">
    <location>
        <begin position="575"/>
        <end position="615"/>
    </location>
</feature>